<feature type="region of interest" description="Disordered" evidence="1">
    <location>
        <begin position="1"/>
        <end position="36"/>
    </location>
</feature>
<organism evidence="2 3">
    <name type="scientific">Monilinia fructicola</name>
    <name type="common">Brown rot fungus</name>
    <name type="synonym">Ciboria fructicola</name>
    <dbReference type="NCBI Taxonomy" id="38448"/>
    <lineage>
        <taxon>Eukaryota</taxon>
        <taxon>Fungi</taxon>
        <taxon>Dikarya</taxon>
        <taxon>Ascomycota</taxon>
        <taxon>Pezizomycotina</taxon>
        <taxon>Leotiomycetes</taxon>
        <taxon>Helotiales</taxon>
        <taxon>Sclerotiniaceae</taxon>
        <taxon>Monilinia</taxon>
    </lineage>
</organism>
<proteinExistence type="predicted"/>
<dbReference type="EMBL" id="VICG01000015">
    <property type="protein sequence ID" value="KAA8564558.1"/>
    <property type="molecule type" value="Genomic_DNA"/>
</dbReference>
<reference evidence="2 3" key="1">
    <citation type="submission" date="2019-06" db="EMBL/GenBank/DDBJ databases">
        <title>Genome Sequence of the Brown Rot Fungal Pathogen Monilinia fructicola.</title>
        <authorList>
            <person name="De Miccolis Angelini R.M."/>
            <person name="Landi L."/>
            <person name="Abate D."/>
            <person name="Pollastro S."/>
            <person name="Romanazzi G."/>
            <person name="Faretra F."/>
        </authorList>
    </citation>
    <scope>NUCLEOTIDE SEQUENCE [LARGE SCALE GENOMIC DNA]</scope>
    <source>
        <strain evidence="2 3">Mfrc123</strain>
    </source>
</reference>
<sequence length="73" mass="7772">MPLKASEATRGSPFSRESVLKRSERQEDAEGKVGEGFAQREAGGVAGWGLSIGFHDVGFAGGCMAKFRLRDAI</sequence>
<keyword evidence="3" id="KW-1185">Reference proteome</keyword>
<dbReference type="AlphaFoldDB" id="A0A5M9J5A3"/>
<name>A0A5M9J5A3_MONFR</name>
<comment type="caution">
    <text evidence="2">The sequence shown here is derived from an EMBL/GenBank/DDBJ whole genome shotgun (WGS) entry which is preliminary data.</text>
</comment>
<feature type="compositionally biased region" description="Basic and acidic residues" evidence="1">
    <location>
        <begin position="18"/>
        <end position="33"/>
    </location>
</feature>
<accession>A0A5M9J5A3</accession>
<gene>
    <name evidence="2" type="ORF">EYC84_011478</name>
</gene>
<protein>
    <submittedName>
        <fullName evidence="2">Uncharacterized protein</fullName>
    </submittedName>
</protein>
<evidence type="ECO:0000313" key="3">
    <source>
        <dbReference type="Proteomes" id="UP000322873"/>
    </source>
</evidence>
<dbReference type="Proteomes" id="UP000322873">
    <property type="component" value="Unassembled WGS sequence"/>
</dbReference>
<evidence type="ECO:0000256" key="1">
    <source>
        <dbReference type="SAM" id="MobiDB-lite"/>
    </source>
</evidence>
<evidence type="ECO:0000313" key="2">
    <source>
        <dbReference type="EMBL" id="KAA8564558.1"/>
    </source>
</evidence>